<dbReference type="EMBL" id="BK016133">
    <property type="protein sequence ID" value="DAF97431.1"/>
    <property type="molecule type" value="Genomic_DNA"/>
</dbReference>
<proteinExistence type="predicted"/>
<reference evidence="1" key="1">
    <citation type="journal article" date="2021" name="Proc. Natl. Acad. Sci. U.S.A.">
        <title>A Catalog of Tens of Thousands of Viruses from Human Metagenomes Reveals Hidden Associations with Chronic Diseases.</title>
        <authorList>
            <person name="Tisza M.J."/>
            <person name="Buck C.B."/>
        </authorList>
    </citation>
    <scope>NUCLEOTIDE SEQUENCE</scope>
    <source>
        <strain evidence="1">CtijX18</strain>
    </source>
</reference>
<name>A0A8S5USH4_9CAUD</name>
<organism evidence="1">
    <name type="scientific">Myoviridae sp. ctijX18</name>
    <dbReference type="NCBI Taxonomy" id="2825154"/>
    <lineage>
        <taxon>Viruses</taxon>
        <taxon>Duplodnaviria</taxon>
        <taxon>Heunggongvirae</taxon>
        <taxon>Uroviricota</taxon>
        <taxon>Caudoviricetes</taxon>
    </lineage>
</organism>
<dbReference type="Pfam" id="PF23838">
    <property type="entry name" value="DUF7208"/>
    <property type="match status" value="1"/>
</dbReference>
<evidence type="ECO:0000313" key="1">
    <source>
        <dbReference type="EMBL" id="DAF97431.1"/>
    </source>
</evidence>
<sequence>MAKPVIPNKRNAFESVRTLIGNENQVIRELGLPYTVKQNTTLNQLLGINQSVVPPATTIPTIGYFCIGYGGISLQNCTNDSDAFPIPKIFQHTAEDTGLFKPVPFVMREFNNDLTAQERTRYALRVVETYKNVKYYSYYLKRLDLSKTRVETKIIHKADDGTISETDYAPTTRNLNPVPQELSVDEENVLKATYGRTIATVPVSLNKSDVEELYNVFNIRFGDPMRAVITEIGLVSGVDKPVEVTTSTGRTQFTEVIAAQIAHINRTIQYLAANNSGFDSLFNVGINEPLYNVSNNALVSP</sequence>
<evidence type="ECO:0008006" key="2">
    <source>
        <dbReference type="Google" id="ProtNLM"/>
    </source>
</evidence>
<dbReference type="InterPro" id="IPR055632">
    <property type="entry name" value="DUF7208"/>
</dbReference>
<accession>A0A8S5USH4</accession>
<protein>
    <recommendedName>
        <fullName evidence="2">Virion structural protein</fullName>
    </recommendedName>
</protein>